<evidence type="ECO:0000313" key="1">
    <source>
        <dbReference type="EMBL" id="AEN97142.1"/>
    </source>
</evidence>
<gene>
    <name evidence="1" type="ordered locus">RHOM_10155</name>
</gene>
<accession>G2T348</accession>
<reference evidence="1 2" key="1">
    <citation type="journal article" date="2015" name="Genome Announc.">
        <title>Complete genome sequence of the human gut symbiont Roseburia hominis.</title>
        <authorList>
            <person name="Travis A.J."/>
            <person name="Kelly D."/>
            <person name="Flint H.J."/>
            <person name="Aminov R.I."/>
        </authorList>
    </citation>
    <scope>NUCLEOTIDE SEQUENCE [LARGE SCALE GENOMIC DNA]</scope>
    <source>
        <strain evidence="2">DSM 16839 / JCM 17582 / NCIMB 14029 / A2-183</strain>
    </source>
</reference>
<organism evidence="1 2">
    <name type="scientific">Roseburia hominis (strain DSM 16839 / JCM 17582 / NCIMB 14029 / A2-183)</name>
    <dbReference type="NCBI Taxonomy" id="585394"/>
    <lineage>
        <taxon>Bacteria</taxon>
        <taxon>Bacillati</taxon>
        <taxon>Bacillota</taxon>
        <taxon>Clostridia</taxon>
        <taxon>Lachnospirales</taxon>
        <taxon>Lachnospiraceae</taxon>
        <taxon>Roseburia</taxon>
    </lineage>
</organism>
<keyword evidence="2" id="KW-1185">Reference proteome</keyword>
<dbReference type="EMBL" id="CP003040">
    <property type="protein sequence ID" value="AEN97142.1"/>
    <property type="molecule type" value="Genomic_DNA"/>
</dbReference>
<dbReference type="Proteomes" id="UP000008178">
    <property type="component" value="Chromosome"/>
</dbReference>
<dbReference type="AlphaFoldDB" id="G2T348"/>
<dbReference type="KEGG" id="rho:RHOM_10155"/>
<proteinExistence type="predicted"/>
<dbReference type="STRING" id="585394.RHOM_10155"/>
<protein>
    <submittedName>
        <fullName evidence="1">Uncharacterized protein</fullName>
    </submittedName>
</protein>
<evidence type="ECO:0000313" key="2">
    <source>
        <dbReference type="Proteomes" id="UP000008178"/>
    </source>
</evidence>
<name>G2T348_ROSHA</name>
<dbReference type="HOGENOM" id="CLU_3065810_0_0_9"/>
<sequence length="53" mass="6077">MGEEKRGNLRREALTVQKGFGIIQKSSKQEFIGRDMKFHGKERPRQTAVAFAL</sequence>